<dbReference type="Pfam" id="PF00288">
    <property type="entry name" value="GHMP_kinases_N"/>
    <property type="match status" value="1"/>
</dbReference>
<evidence type="ECO:0000256" key="9">
    <source>
        <dbReference type="ARBA" id="ARBA00022777"/>
    </source>
</evidence>
<dbReference type="Pfam" id="PF08544">
    <property type="entry name" value="GHMP_kinases_C"/>
    <property type="match status" value="1"/>
</dbReference>
<evidence type="ECO:0000256" key="19">
    <source>
        <dbReference type="SAM" id="Phobius"/>
    </source>
</evidence>
<evidence type="ECO:0000259" key="20">
    <source>
        <dbReference type="Pfam" id="PF00288"/>
    </source>
</evidence>
<feature type="transmembrane region" description="Helical" evidence="19">
    <location>
        <begin position="26"/>
        <end position="44"/>
    </location>
</feature>
<evidence type="ECO:0000256" key="18">
    <source>
        <dbReference type="RuleBase" id="RU363087"/>
    </source>
</evidence>
<dbReference type="InterPro" id="IPR020568">
    <property type="entry name" value="Ribosomal_Su5_D2-typ_SF"/>
</dbReference>
<feature type="domain" description="GHMP kinase N-terminal" evidence="20">
    <location>
        <begin position="158"/>
        <end position="244"/>
    </location>
</feature>
<evidence type="ECO:0000256" key="16">
    <source>
        <dbReference type="ARBA" id="ARBA00023221"/>
    </source>
</evidence>
<dbReference type="SUPFAM" id="SSF55060">
    <property type="entry name" value="GHMP Kinase, C-terminal domain"/>
    <property type="match status" value="1"/>
</dbReference>
<feature type="domain" description="GHMP kinase C-terminal" evidence="21">
    <location>
        <begin position="327"/>
        <end position="391"/>
    </location>
</feature>
<evidence type="ECO:0000256" key="6">
    <source>
        <dbReference type="ARBA" id="ARBA00022679"/>
    </source>
</evidence>
<evidence type="ECO:0000313" key="23">
    <source>
        <dbReference type="Proteomes" id="UP000235145"/>
    </source>
</evidence>
<organism evidence="22 23">
    <name type="scientific">Lactuca sativa</name>
    <name type="common">Garden lettuce</name>
    <dbReference type="NCBI Taxonomy" id="4236"/>
    <lineage>
        <taxon>Eukaryota</taxon>
        <taxon>Viridiplantae</taxon>
        <taxon>Streptophyta</taxon>
        <taxon>Embryophyta</taxon>
        <taxon>Tracheophyta</taxon>
        <taxon>Spermatophyta</taxon>
        <taxon>Magnoliopsida</taxon>
        <taxon>eudicotyledons</taxon>
        <taxon>Gunneridae</taxon>
        <taxon>Pentapetalae</taxon>
        <taxon>asterids</taxon>
        <taxon>campanulids</taxon>
        <taxon>Asterales</taxon>
        <taxon>Asteraceae</taxon>
        <taxon>Cichorioideae</taxon>
        <taxon>Cichorieae</taxon>
        <taxon>Lactucinae</taxon>
        <taxon>Lactuca</taxon>
    </lineage>
</organism>
<dbReference type="GO" id="GO:0005524">
    <property type="term" value="F:ATP binding"/>
    <property type="evidence" value="ECO:0007669"/>
    <property type="project" value="UniProtKB-KW"/>
</dbReference>
<comment type="pathway">
    <text evidence="17 18">Isoprenoid biosynthesis; isopentenyl diphosphate biosynthesis via mevalonate pathway; isopentenyl diphosphate from (R)-mevalonate: step 1/3.</text>
</comment>
<dbReference type="InterPro" id="IPR006204">
    <property type="entry name" value="GHMP_kinase_N_dom"/>
</dbReference>
<feature type="transmembrane region" description="Helical" evidence="19">
    <location>
        <begin position="56"/>
        <end position="77"/>
    </location>
</feature>
<comment type="subcellular location">
    <subcellularLocation>
        <location evidence="1 18">Cytoplasm</location>
    </subcellularLocation>
</comment>
<dbReference type="PANTHER" id="PTHR43290:SF2">
    <property type="entry name" value="MEVALONATE KINASE"/>
    <property type="match status" value="1"/>
</dbReference>
<evidence type="ECO:0000256" key="15">
    <source>
        <dbReference type="ARBA" id="ARBA00023166"/>
    </source>
</evidence>
<keyword evidence="11" id="KW-0460">Magnesium</keyword>
<dbReference type="InterPro" id="IPR006205">
    <property type="entry name" value="Mev_gal_kin"/>
</dbReference>
<evidence type="ECO:0000256" key="12">
    <source>
        <dbReference type="ARBA" id="ARBA00022955"/>
    </source>
</evidence>
<accession>A0A9R1WCP7</accession>
<name>A0A9R1WCP7_LACSA</name>
<dbReference type="GO" id="GO:0005829">
    <property type="term" value="C:cytosol"/>
    <property type="evidence" value="ECO:0000318"/>
    <property type="project" value="GO_Central"/>
</dbReference>
<dbReference type="Proteomes" id="UP000235145">
    <property type="component" value="Unassembled WGS sequence"/>
</dbReference>
<keyword evidence="15 18" id="KW-1207">Sterol metabolism</keyword>
<comment type="catalytic activity">
    <reaction evidence="18">
        <text>(R)-mevalonate + ATP = (R)-5-phosphomevalonate + ADP + H(+)</text>
        <dbReference type="Rhea" id="RHEA:17065"/>
        <dbReference type="ChEBI" id="CHEBI:15378"/>
        <dbReference type="ChEBI" id="CHEBI:30616"/>
        <dbReference type="ChEBI" id="CHEBI:36464"/>
        <dbReference type="ChEBI" id="CHEBI:58146"/>
        <dbReference type="ChEBI" id="CHEBI:456216"/>
        <dbReference type="EC" id="2.7.1.36"/>
    </reaction>
</comment>
<evidence type="ECO:0000256" key="2">
    <source>
        <dbReference type="ARBA" id="ARBA00006495"/>
    </source>
</evidence>
<keyword evidence="6 18" id="KW-0808">Transferase</keyword>
<evidence type="ECO:0000256" key="8">
    <source>
        <dbReference type="ARBA" id="ARBA00022741"/>
    </source>
</evidence>
<keyword evidence="13 18" id="KW-0756">Sterol biosynthesis</keyword>
<keyword evidence="14 18" id="KW-0443">Lipid metabolism</keyword>
<sequence>MSSMLTRGMEVKARAPGKIILSGEHAVVYGSAAVAAAIDLYTYVSITFPPPSRNALAVSLLYLESHFFLVYFFLVWIDSSEILSLQLRDVGLEFSWPTKRIRETLSQTIDSPASATTSCSSETMKLITTLVEEHSIPESKIEIAAGVVAFLWLYTSIQGDKPARIVVSSELPLASGLGSSAAYCVSLSGALLASSDSVNLDFSSEDWLSLGEKEQKLANEWAFEGEKIIHGKPSGIDNTVSTMGNLIKLESGALTSIKSNMPLKMLITDTRVSRNTKALITSVAERRDRHPDTMTSVFTAVDYISNELASTIQLSSSNDLAVVEKEEKVEELMEMNQGLLQCMGVSHASIETVISTTHKYKLSSKLTGAGGGGCVLTLLPALLSASVVDAVTAELQQCGFRCFIAGIGGKGLEIRFGGRL</sequence>
<dbReference type="SUPFAM" id="SSF54211">
    <property type="entry name" value="Ribosomal protein S5 domain 2-like"/>
    <property type="match status" value="1"/>
</dbReference>
<comment type="similarity">
    <text evidence="2 18">Belongs to the GHMP kinase family. Mevalonate kinase subfamily.</text>
</comment>
<dbReference type="EMBL" id="NBSK02000002">
    <property type="protein sequence ID" value="KAJ0220020.1"/>
    <property type="molecule type" value="Genomic_DNA"/>
</dbReference>
<evidence type="ECO:0000256" key="4">
    <source>
        <dbReference type="ARBA" id="ARBA00022490"/>
    </source>
</evidence>
<gene>
    <name evidence="22" type="ORF">LSAT_V11C200073410</name>
</gene>
<dbReference type="PROSITE" id="PS00627">
    <property type="entry name" value="GHMP_KINASES_ATP"/>
    <property type="match status" value="1"/>
</dbReference>
<dbReference type="InterPro" id="IPR006203">
    <property type="entry name" value="GHMP_knse_ATP-bd_CS"/>
</dbReference>
<keyword evidence="16 18" id="KW-0753">Steroid metabolism</keyword>
<dbReference type="FunFam" id="3.30.70.890:FF:000003">
    <property type="entry name" value="Mevalonate kinase"/>
    <property type="match status" value="1"/>
</dbReference>
<evidence type="ECO:0000256" key="5">
    <source>
        <dbReference type="ARBA" id="ARBA00022516"/>
    </source>
</evidence>
<keyword evidence="19" id="KW-0472">Membrane</keyword>
<evidence type="ECO:0000256" key="3">
    <source>
        <dbReference type="ARBA" id="ARBA00012103"/>
    </source>
</evidence>
<keyword evidence="4 18" id="KW-0963">Cytoplasm</keyword>
<keyword evidence="5 18" id="KW-0444">Lipid biosynthesis</keyword>
<evidence type="ECO:0000256" key="11">
    <source>
        <dbReference type="ARBA" id="ARBA00022842"/>
    </source>
</evidence>
<evidence type="ECO:0000256" key="1">
    <source>
        <dbReference type="ARBA" id="ARBA00004496"/>
    </source>
</evidence>
<dbReference type="PANTHER" id="PTHR43290">
    <property type="entry name" value="MEVALONATE KINASE"/>
    <property type="match status" value="1"/>
</dbReference>
<dbReference type="GO" id="GO:0046872">
    <property type="term" value="F:metal ion binding"/>
    <property type="evidence" value="ECO:0007669"/>
    <property type="project" value="UniProtKB-KW"/>
</dbReference>
<evidence type="ECO:0000256" key="14">
    <source>
        <dbReference type="ARBA" id="ARBA00023098"/>
    </source>
</evidence>
<proteinExistence type="inferred from homology"/>
<evidence type="ECO:0000256" key="10">
    <source>
        <dbReference type="ARBA" id="ARBA00022840"/>
    </source>
</evidence>
<dbReference type="GO" id="GO:0019287">
    <property type="term" value="P:isopentenyl diphosphate biosynthetic process, mevalonate pathway"/>
    <property type="evidence" value="ECO:0000318"/>
    <property type="project" value="GO_Central"/>
</dbReference>
<evidence type="ECO:0000259" key="21">
    <source>
        <dbReference type="Pfam" id="PF08544"/>
    </source>
</evidence>
<dbReference type="AlphaFoldDB" id="A0A9R1WCP7"/>
<dbReference type="InterPro" id="IPR036554">
    <property type="entry name" value="GHMP_kinase_C_sf"/>
</dbReference>
<dbReference type="NCBIfam" id="TIGR00549">
    <property type="entry name" value="mevalon_kin"/>
    <property type="match status" value="1"/>
</dbReference>
<dbReference type="GO" id="GO:0004496">
    <property type="term" value="F:mevalonate kinase activity"/>
    <property type="evidence" value="ECO:0000318"/>
    <property type="project" value="GO_Central"/>
</dbReference>
<evidence type="ECO:0000313" key="22">
    <source>
        <dbReference type="EMBL" id="KAJ0220020.1"/>
    </source>
</evidence>
<dbReference type="Gene3D" id="3.30.230.10">
    <property type="match status" value="1"/>
</dbReference>
<comment type="caution">
    <text evidence="22">The sequence shown here is derived from an EMBL/GenBank/DDBJ whole genome shotgun (WGS) entry which is preliminary data.</text>
</comment>
<keyword evidence="12 18" id="KW-0752">Steroid biosynthesis</keyword>
<keyword evidence="23" id="KW-1185">Reference proteome</keyword>
<keyword evidence="7" id="KW-0479">Metal-binding</keyword>
<keyword evidence="10 18" id="KW-0067">ATP-binding</keyword>
<dbReference type="Gene3D" id="3.30.70.890">
    <property type="entry name" value="GHMP kinase, C-terminal domain"/>
    <property type="match status" value="1"/>
</dbReference>
<dbReference type="InterPro" id="IPR013750">
    <property type="entry name" value="GHMP_kinase_C_dom"/>
</dbReference>
<keyword evidence="8 18" id="KW-0547">Nucleotide-binding</keyword>
<keyword evidence="19" id="KW-0812">Transmembrane</keyword>
<keyword evidence="9 18" id="KW-0418">Kinase</keyword>
<dbReference type="PRINTS" id="PR00959">
    <property type="entry name" value="MEVGALKINASE"/>
</dbReference>
<evidence type="ECO:0000256" key="13">
    <source>
        <dbReference type="ARBA" id="ARBA00023011"/>
    </source>
</evidence>
<dbReference type="GO" id="GO:0016126">
    <property type="term" value="P:sterol biosynthetic process"/>
    <property type="evidence" value="ECO:0007669"/>
    <property type="project" value="UniProtKB-KW"/>
</dbReference>
<protein>
    <recommendedName>
        <fullName evidence="3 18">Mevalonate kinase</fullName>
        <shortName evidence="18">MK</shortName>
        <ecNumber evidence="3 18">2.7.1.36</ecNumber>
    </recommendedName>
</protein>
<dbReference type="InterPro" id="IPR014721">
    <property type="entry name" value="Ribsml_uS5_D2-typ_fold_subgr"/>
</dbReference>
<evidence type="ECO:0000256" key="17">
    <source>
        <dbReference type="ARBA" id="ARBA00029438"/>
    </source>
</evidence>
<dbReference type="EC" id="2.7.1.36" evidence="3 18"/>
<evidence type="ECO:0000256" key="7">
    <source>
        <dbReference type="ARBA" id="ARBA00022723"/>
    </source>
</evidence>
<reference evidence="22 23" key="1">
    <citation type="journal article" date="2017" name="Nat. Commun.">
        <title>Genome assembly with in vitro proximity ligation data and whole-genome triplication in lettuce.</title>
        <authorList>
            <person name="Reyes-Chin-Wo S."/>
            <person name="Wang Z."/>
            <person name="Yang X."/>
            <person name="Kozik A."/>
            <person name="Arikit S."/>
            <person name="Song C."/>
            <person name="Xia L."/>
            <person name="Froenicke L."/>
            <person name="Lavelle D.O."/>
            <person name="Truco M.J."/>
            <person name="Xia R."/>
            <person name="Zhu S."/>
            <person name="Xu C."/>
            <person name="Xu H."/>
            <person name="Xu X."/>
            <person name="Cox K."/>
            <person name="Korf I."/>
            <person name="Meyers B.C."/>
            <person name="Michelmore R.W."/>
        </authorList>
    </citation>
    <scope>NUCLEOTIDE SEQUENCE [LARGE SCALE GENOMIC DNA]</scope>
    <source>
        <strain evidence="23">cv. Salinas</strain>
        <tissue evidence="22">Seedlings</tissue>
    </source>
</reference>
<keyword evidence="19" id="KW-1133">Transmembrane helix</keyword>